<accession>A0A182T6D2</accession>
<dbReference type="Proteomes" id="UP000075901">
    <property type="component" value="Unassembled WGS sequence"/>
</dbReference>
<sequence>MKSAVGFLVLVLAVSCRGTTSDRDDIAGSKDSALATFLQPLEAKWRDDQTIPERRSRELSYFGKYFGKTLLGIKTTKLLIVSLGTGYSYNPYAGHHNPLYTSPYGQQGLYNPYSSPGYGFGTLNGYGGAGGLGGGLGSFGVGGSAGYLGTGVGAGYPGAQFGYSGFGQGAGAYPYGGGFNVAQSPYGGYGTQLGGYYNRGLYV</sequence>
<evidence type="ECO:0000313" key="3">
    <source>
        <dbReference type="Proteomes" id="UP000075901"/>
    </source>
</evidence>
<dbReference type="PROSITE" id="PS51257">
    <property type="entry name" value="PROKAR_LIPOPROTEIN"/>
    <property type="match status" value="1"/>
</dbReference>
<dbReference type="EnsemblMetazoa" id="AMAM020553-RA">
    <property type="protein sequence ID" value="AMAM020553-PA"/>
    <property type="gene ID" value="AMAM020553"/>
</dbReference>
<feature type="chain" id="PRO_5008136546" evidence="1">
    <location>
        <begin position="22"/>
        <end position="203"/>
    </location>
</feature>
<dbReference type="VEuPathDB" id="VectorBase:AMAM020553"/>
<dbReference type="AlphaFoldDB" id="A0A182T6D2"/>
<reference evidence="2" key="2">
    <citation type="submission" date="2020-05" db="UniProtKB">
        <authorList>
            <consortium name="EnsemblMetazoa"/>
        </authorList>
    </citation>
    <scope>IDENTIFICATION</scope>
    <source>
        <strain evidence="2">maculatus3</strain>
    </source>
</reference>
<protein>
    <submittedName>
        <fullName evidence="2">Uncharacterized protein</fullName>
    </submittedName>
</protein>
<name>A0A182T6D2_9DIPT</name>
<evidence type="ECO:0000256" key="1">
    <source>
        <dbReference type="SAM" id="SignalP"/>
    </source>
</evidence>
<keyword evidence="3" id="KW-1185">Reference proteome</keyword>
<reference evidence="3" key="1">
    <citation type="submission" date="2013-09" db="EMBL/GenBank/DDBJ databases">
        <title>The Genome Sequence of Anopheles maculatus species B.</title>
        <authorList>
            <consortium name="The Broad Institute Genomics Platform"/>
            <person name="Neafsey D.E."/>
            <person name="Besansky N."/>
            <person name="Howell P."/>
            <person name="Walton C."/>
            <person name="Young S.K."/>
            <person name="Zeng Q."/>
            <person name="Gargeya S."/>
            <person name="Fitzgerald M."/>
            <person name="Haas B."/>
            <person name="Abouelleil A."/>
            <person name="Allen A.W."/>
            <person name="Alvarado L."/>
            <person name="Arachchi H.M."/>
            <person name="Berlin A.M."/>
            <person name="Chapman S.B."/>
            <person name="Gainer-Dewar J."/>
            <person name="Goldberg J."/>
            <person name="Griggs A."/>
            <person name="Gujja S."/>
            <person name="Hansen M."/>
            <person name="Howarth C."/>
            <person name="Imamovic A."/>
            <person name="Ireland A."/>
            <person name="Larimer J."/>
            <person name="McCowan C."/>
            <person name="Murphy C."/>
            <person name="Pearson M."/>
            <person name="Poon T.W."/>
            <person name="Priest M."/>
            <person name="Roberts A."/>
            <person name="Saif S."/>
            <person name="Shea T."/>
            <person name="Sisk P."/>
            <person name="Sykes S."/>
            <person name="Wortman J."/>
            <person name="Nusbaum C."/>
            <person name="Birren B."/>
        </authorList>
    </citation>
    <scope>NUCLEOTIDE SEQUENCE [LARGE SCALE GENOMIC DNA]</scope>
    <source>
        <strain evidence="3">maculatus3</strain>
    </source>
</reference>
<evidence type="ECO:0000313" key="2">
    <source>
        <dbReference type="EnsemblMetazoa" id="AMAM020553-PA"/>
    </source>
</evidence>
<keyword evidence="1" id="KW-0732">Signal</keyword>
<proteinExistence type="predicted"/>
<organism evidence="2 3">
    <name type="scientific">Anopheles maculatus</name>
    <dbReference type="NCBI Taxonomy" id="74869"/>
    <lineage>
        <taxon>Eukaryota</taxon>
        <taxon>Metazoa</taxon>
        <taxon>Ecdysozoa</taxon>
        <taxon>Arthropoda</taxon>
        <taxon>Hexapoda</taxon>
        <taxon>Insecta</taxon>
        <taxon>Pterygota</taxon>
        <taxon>Neoptera</taxon>
        <taxon>Endopterygota</taxon>
        <taxon>Diptera</taxon>
        <taxon>Nematocera</taxon>
        <taxon>Culicoidea</taxon>
        <taxon>Culicidae</taxon>
        <taxon>Anophelinae</taxon>
        <taxon>Anopheles</taxon>
        <taxon>Anopheles maculatus group</taxon>
    </lineage>
</organism>
<feature type="signal peptide" evidence="1">
    <location>
        <begin position="1"/>
        <end position="21"/>
    </location>
</feature>